<sequence length="79" mass="8885">MREFWEVLAITFISIIQAIIVVIVVVLIIAGISLLSGNGDFVGTNMNNETKEYVKVIDNSYGITKDGTRELLKSYKYKK</sequence>
<accession>A0A8S5LWX9</accession>
<organism evidence="2">
    <name type="scientific">Siphoviridae sp. ctRiO19</name>
    <dbReference type="NCBI Taxonomy" id="2826337"/>
    <lineage>
        <taxon>Viruses</taxon>
        <taxon>Duplodnaviria</taxon>
        <taxon>Heunggongvirae</taxon>
        <taxon>Uroviricota</taxon>
        <taxon>Caudoviricetes</taxon>
    </lineage>
</organism>
<keyword evidence="1" id="KW-0812">Transmembrane</keyword>
<protein>
    <submittedName>
        <fullName evidence="2">Uncharacterized protein</fullName>
    </submittedName>
</protein>
<name>A0A8S5LWX9_9CAUD</name>
<keyword evidence="1" id="KW-0472">Membrane</keyword>
<reference evidence="2" key="1">
    <citation type="journal article" date="2021" name="Proc. Natl. Acad. Sci. U.S.A.">
        <title>A Catalog of Tens of Thousands of Viruses from Human Metagenomes Reveals Hidden Associations with Chronic Diseases.</title>
        <authorList>
            <person name="Tisza M.J."/>
            <person name="Buck C.B."/>
        </authorList>
    </citation>
    <scope>NUCLEOTIDE SEQUENCE</scope>
    <source>
        <strain evidence="2">CtRiO19</strain>
    </source>
</reference>
<feature type="transmembrane region" description="Helical" evidence="1">
    <location>
        <begin position="7"/>
        <end position="35"/>
    </location>
</feature>
<proteinExistence type="predicted"/>
<evidence type="ECO:0000256" key="1">
    <source>
        <dbReference type="SAM" id="Phobius"/>
    </source>
</evidence>
<dbReference type="EMBL" id="BK014760">
    <property type="protein sequence ID" value="DAD74468.1"/>
    <property type="molecule type" value="Genomic_DNA"/>
</dbReference>
<evidence type="ECO:0000313" key="2">
    <source>
        <dbReference type="EMBL" id="DAD74468.1"/>
    </source>
</evidence>
<keyword evidence="1" id="KW-1133">Transmembrane helix</keyword>